<name>A0A3N0Y519_ANAGA</name>
<dbReference type="AlphaFoldDB" id="A0A3N0Y519"/>
<organism evidence="2 3">
    <name type="scientific">Anabarilius grahami</name>
    <name type="common">Kanglang fish</name>
    <name type="synonym">Barilius grahami</name>
    <dbReference type="NCBI Taxonomy" id="495550"/>
    <lineage>
        <taxon>Eukaryota</taxon>
        <taxon>Metazoa</taxon>
        <taxon>Chordata</taxon>
        <taxon>Craniata</taxon>
        <taxon>Vertebrata</taxon>
        <taxon>Euteleostomi</taxon>
        <taxon>Actinopterygii</taxon>
        <taxon>Neopterygii</taxon>
        <taxon>Teleostei</taxon>
        <taxon>Ostariophysi</taxon>
        <taxon>Cypriniformes</taxon>
        <taxon>Xenocyprididae</taxon>
        <taxon>Xenocypridinae</taxon>
        <taxon>Xenocypridinae incertae sedis</taxon>
        <taxon>Anabarilius</taxon>
    </lineage>
</organism>
<keyword evidence="3" id="KW-1185">Reference proteome</keyword>
<dbReference type="Proteomes" id="UP000281406">
    <property type="component" value="Unassembled WGS sequence"/>
</dbReference>
<evidence type="ECO:0000313" key="3">
    <source>
        <dbReference type="Proteomes" id="UP000281406"/>
    </source>
</evidence>
<feature type="compositionally biased region" description="Basic and acidic residues" evidence="1">
    <location>
        <begin position="303"/>
        <end position="321"/>
    </location>
</feature>
<feature type="compositionally biased region" description="Basic and acidic residues" evidence="1">
    <location>
        <begin position="218"/>
        <end position="234"/>
    </location>
</feature>
<sequence length="383" mass="42382">MAHGEPFNVNIPAADIDIELNNANALLFIEIWPEYVLQVTMTEDDVERTLPEIHIPRHLIAFNPGFYTDLVRRSLNELTRYSLTPGPGHNPLLSMLAWNADYWSITVNASGESMQIAFYPVYFYGPSAERVETSTSESSSDDEQPGPSHQVNNRSEIRTGGSSMNRSSTDDEQPGPSHQVNNRSEIRSGGSRTLANQSSVSQEMRQGVKRKRNNSGRSESREQERKKTDHHSDSDSSSDSLTSTFSPPSLGETSRDDDQPGPSHRVNNRSEIRSGESRTPADQSSGSQVEMRQGVKRKRKTSGRSESREQGRRRSDHHPDSDSSSDSLSSMFFPPASLGETSRDEDQPGPSHRNNSEARAGGSSMIGSSTNDEQPGHSHRVNN</sequence>
<feature type="region of interest" description="Disordered" evidence="1">
    <location>
        <begin position="132"/>
        <end position="383"/>
    </location>
</feature>
<feature type="compositionally biased region" description="Polar residues" evidence="1">
    <location>
        <begin position="190"/>
        <end position="204"/>
    </location>
</feature>
<reference evidence="2 3" key="1">
    <citation type="submission" date="2018-10" db="EMBL/GenBank/DDBJ databases">
        <title>Genome assembly for a Yunnan-Guizhou Plateau 3E fish, Anabarilius grahami (Regan), and its evolutionary and genetic applications.</title>
        <authorList>
            <person name="Jiang W."/>
        </authorList>
    </citation>
    <scope>NUCLEOTIDE SEQUENCE [LARGE SCALE GENOMIC DNA]</scope>
    <source>
        <strain evidence="2">AG-KIZ</strain>
        <tissue evidence="2">Muscle</tissue>
    </source>
</reference>
<feature type="compositionally biased region" description="Polar residues" evidence="1">
    <location>
        <begin position="280"/>
        <end position="290"/>
    </location>
</feature>
<dbReference type="OrthoDB" id="8979877at2759"/>
<protein>
    <submittedName>
        <fullName evidence="2">Uncharacterized protein</fullName>
    </submittedName>
</protein>
<evidence type="ECO:0000256" key="1">
    <source>
        <dbReference type="SAM" id="MobiDB-lite"/>
    </source>
</evidence>
<feature type="compositionally biased region" description="Polar residues" evidence="1">
    <location>
        <begin position="147"/>
        <end position="167"/>
    </location>
</feature>
<evidence type="ECO:0000313" key="2">
    <source>
        <dbReference type="EMBL" id="ROL40970.1"/>
    </source>
</evidence>
<accession>A0A3N0Y519</accession>
<comment type="caution">
    <text evidence="2">The sequence shown here is derived from an EMBL/GenBank/DDBJ whole genome shotgun (WGS) entry which is preliminary data.</text>
</comment>
<feature type="compositionally biased region" description="Low complexity" evidence="1">
    <location>
        <begin position="235"/>
        <end position="250"/>
    </location>
</feature>
<dbReference type="EMBL" id="RJVU01053075">
    <property type="protein sequence ID" value="ROL40970.1"/>
    <property type="molecule type" value="Genomic_DNA"/>
</dbReference>
<gene>
    <name evidence="2" type="ORF">DPX16_11420</name>
</gene>
<proteinExistence type="predicted"/>